<feature type="non-terminal residue" evidence="1">
    <location>
        <position position="12"/>
    </location>
</feature>
<dbReference type="OrthoDB" id="6422868at2759"/>
<organism evidence="1 2">
    <name type="scientific">Trichonephila inaurata madagascariensis</name>
    <dbReference type="NCBI Taxonomy" id="2747483"/>
    <lineage>
        <taxon>Eukaryota</taxon>
        <taxon>Metazoa</taxon>
        <taxon>Ecdysozoa</taxon>
        <taxon>Arthropoda</taxon>
        <taxon>Chelicerata</taxon>
        <taxon>Arachnida</taxon>
        <taxon>Araneae</taxon>
        <taxon>Araneomorphae</taxon>
        <taxon>Entelegynae</taxon>
        <taxon>Araneoidea</taxon>
        <taxon>Nephilidae</taxon>
        <taxon>Trichonephila</taxon>
        <taxon>Trichonephila inaurata</taxon>
    </lineage>
</organism>
<sequence>MCGSATGWLPRE</sequence>
<comment type="caution">
    <text evidence="1">The sequence shown here is derived from an EMBL/GenBank/DDBJ whole genome shotgun (WGS) entry which is preliminary data.</text>
</comment>
<gene>
    <name evidence="1" type="primary">AVEN_213415_1</name>
    <name evidence="1" type="ORF">TNIN_486071</name>
</gene>
<accession>A0A8X7C2R5</accession>
<dbReference type="Proteomes" id="UP000886998">
    <property type="component" value="Unassembled WGS sequence"/>
</dbReference>
<protein>
    <submittedName>
        <fullName evidence="1">Uncharacterized protein</fullName>
    </submittedName>
</protein>
<keyword evidence="2" id="KW-1185">Reference proteome</keyword>
<proteinExistence type="predicted"/>
<name>A0A8X7C2R5_9ARAC</name>
<evidence type="ECO:0000313" key="1">
    <source>
        <dbReference type="EMBL" id="GFY51963.1"/>
    </source>
</evidence>
<evidence type="ECO:0000313" key="2">
    <source>
        <dbReference type="Proteomes" id="UP000886998"/>
    </source>
</evidence>
<reference evidence="1" key="1">
    <citation type="submission" date="2020-08" db="EMBL/GenBank/DDBJ databases">
        <title>Multicomponent nature underlies the extraordinary mechanical properties of spider dragline silk.</title>
        <authorList>
            <person name="Kono N."/>
            <person name="Nakamura H."/>
            <person name="Mori M."/>
            <person name="Yoshida Y."/>
            <person name="Ohtoshi R."/>
            <person name="Malay A.D."/>
            <person name="Moran D.A.P."/>
            <person name="Tomita M."/>
            <person name="Numata K."/>
            <person name="Arakawa K."/>
        </authorList>
    </citation>
    <scope>NUCLEOTIDE SEQUENCE</scope>
</reference>
<dbReference type="EMBL" id="BMAV01008399">
    <property type="protein sequence ID" value="GFY51963.1"/>
    <property type="molecule type" value="Genomic_DNA"/>
</dbReference>